<name>A0A6A4GWS1_9AGAR</name>
<evidence type="ECO:0000313" key="1">
    <source>
        <dbReference type="EMBL" id="KAE9389790.1"/>
    </source>
</evidence>
<protein>
    <recommendedName>
        <fullName evidence="3">F-box domain-containing protein</fullName>
    </recommendedName>
</protein>
<dbReference type="Proteomes" id="UP000799118">
    <property type="component" value="Unassembled WGS sequence"/>
</dbReference>
<proteinExistence type="predicted"/>
<sequence>MVLTVEGIAERMASSRGFFSVVKLYIERSGTLSLRLKIDTMGQFSSSGTTHPVLSLLGQQSNRWQHLTFVGDNCLTREIFAIPDDVYDFPMLEEMKFETVYAGSSMQVLGIAPKLWSVEIDEVKYGMRMIPSWHQLSCVYQVASPPKSLRSLKSLDAIVHGRSDAGLLDNFLASFVCSSLTSLCLERDMDDLPNPPKATWSLRILDSFLTNSSCILTTFSIRAISLQSCRRMPSLTSLTVEDLPHRSHDHPYADQCSSQTITPAFIRSLHSFTSSALRPTFTTLLPRLRYLTLRCAGRVFDDSGFVDMIRSRCLPAYVARRMGIDPLQSLVLTFWDRTPGLFEGISEIYKPFSLLRGGWAGNMLVV</sequence>
<gene>
    <name evidence="1" type="ORF">BT96DRAFT_926343</name>
</gene>
<reference evidence="1" key="1">
    <citation type="journal article" date="2019" name="Environ. Microbiol.">
        <title>Fungal ecological strategies reflected in gene transcription - a case study of two litter decomposers.</title>
        <authorList>
            <person name="Barbi F."/>
            <person name="Kohler A."/>
            <person name="Barry K."/>
            <person name="Baskaran P."/>
            <person name="Daum C."/>
            <person name="Fauchery L."/>
            <person name="Ihrmark K."/>
            <person name="Kuo A."/>
            <person name="LaButti K."/>
            <person name="Lipzen A."/>
            <person name="Morin E."/>
            <person name="Grigoriev I.V."/>
            <person name="Henrissat B."/>
            <person name="Lindahl B."/>
            <person name="Martin F."/>
        </authorList>
    </citation>
    <scope>NUCLEOTIDE SEQUENCE</scope>
    <source>
        <strain evidence="1">JB14</strain>
    </source>
</reference>
<dbReference type="EMBL" id="ML769682">
    <property type="protein sequence ID" value="KAE9389790.1"/>
    <property type="molecule type" value="Genomic_DNA"/>
</dbReference>
<dbReference type="AlphaFoldDB" id="A0A6A4GWS1"/>
<evidence type="ECO:0008006" key="3">
    <source>
        <dbReference type="Google" id="ProtNLM"/>
    </source>
</evidence>
<accession>A0A6A4GWS1</accession>
<evidence type="ECO:0000313" key="2">
    <source>
        <dbReference type="Proteomes" id="UP000799118"/>
    </source>
</evidence>
<keyword evidence="2" id="KW-1185">Reference proteome</keyword>
<organism evidence="1 2">
    <name type="scientific">Gymnopus androsaceus JB14</name>
    <dbReference type="NCBI Taxonomy" id="1447944"/>
    <lineage>
        <taxon>Eukaryota</taxon>
        <taxon>Fungi</taxon>
        <taxon>Dikarya</taxon>
        <taxon>Basidiomycota</taxon>
        <taxon>Agaricomycotina</taxon>
        <taxon>Agaricomycetes</taxon>
        <taxon>Agaricomycetidae</taxon>
        <taxon>Agaricales</taxon>
        <taxon>Marasmiineae</taxon>
        <taxon>Omphalotaceae</taxon>
        <taxon>Gymnopus</taxon>
    </lineage>
</organism>